<dbReference type="GO" id="GO:0004497">
    <property type="term" value="F:monooxygenase activity"/>
    <property type="evidence" value="ECO:0007669"/>
    <property type="project" value="UniProtKB-KW"/>
</dbReference>
<comment type="cofactor">
    <cofactor evidence="1">
        <name>FAD</name>
        <dbReference type="ChEBI" id="CHEBI:57692"/>
    </cofactor>
</comment>
<keyword evidence="5" id="KW-0274">FAD</keyword>
<keyword evidence="6" id="KW-0560">Oxidoreductase</keyword>
<feature type="domain" description="FAD-binding" evidence="8">
    <location>
        <begin position="16"/>
        <end position="362"/>
    </location>
</feature>
<comment type="pathway">
    <text evidence="2">Cofactor biosynthesis; ubiquinone biosynthesis.</text>
</comment>
<keyword evidence="4" id="KW-0285">Flavoprotein</keyword>
<dbReference type="SUPFAM" id="SSF51905">
    <property type="entry name" value="FAD/NAD(P)-binding domain"/>
    <property type="match status" value="1"/>
</dbReference>
<gene>
    <name evidence="9" type="ORF">HUK82_09120</name>
</gene>
<dbReference type="GO" id="GO:0110142">
    <property type="term" value="C:ubiquinone biosynthesis complex"/>
    <property type="evidence" value="ECO:0007669"/>
    <property type="project" value="UniProtKB-ARBA"/>
</dbReference>
<proteinExistence type="inferred from homology"/>
<dbReference type="PANTHER" id="PTHR43876:SF7">
    <property type="entry name" value="UBIQUINONE BIOSYNTHESIS MONOOXYGENASE COQ6, MITOCHONDRIAL"/>
    <property type="match status" value="1"/>
</dbReference>
<dbReference type="Proteomes" id="UP000585665">
    <property type="component" value="Unassembled WGS sequence"/>
</dbReference>
<comment type="caution">
    <text evidence="9">The sequence shown here is derived from an EMBL/GenBank/DDBJ whole genome shotgun (WGS) entry which is preliminary data.</text>
</comment>
<dbReference type="InterPro" id="IPR051205">
    <property type="entry name" value="UbiH/COQ6_monooxygenase"/>
</dbReference>
<accession>A0A850PCU4</accession>
<evidence type="ECO:0000313" key="10">
    <source>
        <dbReference type="Proteomes" id="UP000585665"/>
    </source>
</evidence>
<dbReference type="FunFam" id="3.50.50.60:FF:000021">
    <property type="entry name" value="Ubiquinone biosynthesis monooxygenase COQ6"/>
    <property type="match status" value="1"/>
</dbReference>
<evidence type="ECO:0000256" key="6">
    <source>
        <dbReference type="ARBA" id="ARBA00023002"/>
    </source>
</evidence>
<evidence type="ECO:0000313" key="9">
    <source>
        <dbReference type="EMBL" id="NVN40723.1"/>
    </source>
</evidence>
<evidence type="ECO:0000256" key="3">
    <source>
        <dbReference type="ARBA" id="ARBA00005349"/>
    </source>
</evidence>
<reference evidence="9 10" key="1">
    <citation type="submission" date="2020-06" db="EMBL/GenBank/DDBJ databases">
        <title>Description of novel acetic acid bacteria.</title>
        <authorList>
            <person name="Sombolestani A."/>
        </authorList>
    </citation>
    <scope>NUCLEOTIDE SEQUENCE [LARGE SCALE GENOMIC DNA]</scope>
    <source>
        <strain evidence="9 10">LMG 27010</strain>
    </source>
</reference>
<organism evidence="9 10">
    <name type="scientific">Ameyamaea chiangmaiensis</name>
    <dbReference type="NCBI Taxonomy" id="442969"/>
    <lineage>
        <taxon>Bacteria</taxon>
        <taxon>Pseudomonadati</taxon>
        <taxon>Pseudomonadota</taxon>
        <taxon>Alphaproteobacteria</taxon>
        <taxon>Acetobacterales</taxon>
        <taxon>Acetobacteraceae</taxon>
        <taxon>Ameyamaea</taxon>
    </lineage>
</organism>
<keyword evidence="10" id="KW-1185">Reference proteome</keyword>
<dbReference type="Pfam" id="PF01494">
    <property type="entry name" value="FAD_binding_3"/>
    <property type="match status" value="1"/>
</dbReference>
<dbReference type="PANTHER" id="PTHR43876">
    <property type="entry name" value="UBIQUINONE BIOSYNTHESIS MONOOXYGENASE COQ6, MITOCHONDRIAL"/>
    <property type="match status" value="1"/>
</dbReference>
<dbReference type="InterPro" id="IPR002938">
    <property type="entry name" value="FAD-bd"/>
</dbReference>
<dbReference type="InterPro" id="IPR036188">
    <property type="entry name" value="FAD/NAD-bd_sf"/>
</dbReference>
<name>A0A850PCU4_9PROT</name>
<dbReference type="AlphaFoldDB" id="A0A850PCU4"/>
<evidence type="ECO:0000256" key="2">
    <source>
        <dbReference type="ARBA" id="ARBA00004749"/>
    </source>
</evidence>
<evidence type="ECO:0000256" key="5">
    <source>
        <dbReference type="ARBA" id="ARBA00022827"/>
    </source>
</evidence>
<evidence type="ECO:0000256" key="4">
    <source>
        <dbReference type="ARBA" id="ARBA00022630"/>
    </source>
</evidence>
<dbReference type="NCBIfam" id="TIGR01988">
    <property type="entry name" value="Ubi-OHases"/>
    <property type="match status" value="1"/>
</dbReference>
<evidence type="ECO:0000256" key="7">
    <source>
        <dbReference type="ARBA" id="ARBA00023033"/>
    </source>
</evidence>
<dbReference type="InterPro" id="IPR010971">
    <property type="entry name" value="UbiH/COQ6"/>
</dbReference>
<evidence type="ECO:0000256" key="1">
    <source>
        <dbReference type="ARBA" id="ARBA00001974"/>
    </source>
</evidence>
<dbReference type="PROSITE" id="PS01304">
    <property type="entry name" value="UBIH"/>
    <property type="match status" value="1"/>
</dbReference>
<comment type="similarity">
    <text evidence="3">Belongs to the UbiH/COQ6 family.</text>
</comment>
<dbReference type="GO" id="GO:0071949">
    <property type="term" value="F:FAD binding"/>
    <property type="evidence" value="ECO:0007669"/>
    <property type="project" value="InterPro"/>
</dbReference>
<keyword evidence="9" id="KW-0830">Ubiquinone</keyword>
<dbReference type="Gene3D" id="3.50.50.60">
    <property type="entry name" value="FAD/NAD(P)-binding domain"/>
    <property type="match status" value="2"/>
</dbReference>
<keyword evidence="7" id="KW-0503">Monooxygenase</keyword>
<dbReference type="PRINTS" id="PR00420">
    <property type="entry name" value="RNGMNOXGNASE"/>
</dbReference>
<dbReference type="GO" id="GO:0016705">
    <property type="term" value="F:oxidoreductase activity, acting on paired donors, with incorporation or reduction of molecular oxygen"/>
    <property type="evidence" value="ECO:0007669"/>
    <property type="project" value="InterPro"/>
</dbReference>
<dbReference type="GO" id="GO:0006744">
    <property type="term" value="P:ubiquinone biosynthetic process"/>
    <property type="evidence" value="ECO:0007669"/>
    <property type="project" value="UniProtKB-UniPathway"/>
</dbReference>
<protein>
    <submittedName>
        <fullName evidence="9">UbiH/UbiF/VisC/COQ6 family ubiquinone biosynthesis hydroxylase</fullName>
    </submittedName>
</protein>
<dbReference type="EMBL" id="JABXXR010000060">
    <property type="protein sequence ID" value="NVN40723.1"/>
    <property type="molecule type" value="Genomic_DNA"/>
</dbReference>
<sequence length="410" mass="44144">MMITNEPADGDDVLAVDVCVVGAGPVGATLACRLATLGARVAILDHAPLPPMEDPAFDGRAYAIAAVARRLLDDAGVWEHLPQATCPIEEILVTDGRPGEPASPLSLLFGREDADQPFGWMVEARALRVALNAALHTSPGITVLAPDSVQTADRGPQGVRVRTRSGRTVVARLLVAAEGRRSPLRDQAGIRVTRRPYHQSGIVCAIAHERPHDGRALEHFLPGGPFAQLPMAGNEHHPNLSALVWSERTALAQRLYELPPEPFAREVSRRLGKHLGAITPVGQRWIYPLSAQFADRYTDTRLALIGDAAHGIHPIAGQGLNLGFRDVIALSDLVGEAIARGQDAGAAGLLAQYQRRCRPANMLMFVATDMLERLFGNDNPVLRLGRDLGLAGVQRLPGLRRSFVRHAMGL</sequence>
<evidence type="ECO:0000259" key="8">
    <source>
        <dbReference type="Pfam" id="PF01494"/>
    </source>
</evidence>
<dbReference type="UniPathway" id="UPA00232"/>
<dbReference type="InterPro" id="IPR018168">
    <property type="entry name" value="Ubi_Hdrlase_CS"/>
</dbReference>